<sequence length="101" mass="11890">MELTLLLHFLKIEIAVLLFLQLLLFVISIHSVAKIRQRIKTNKKIATKDIENHRNIKISNDIEVNSKDGSNQFDFFEEIQKTNLGYVSNKYYEDLYVESED</sequence>
<evidence type="ECO:0008006" key="4">
    <source>
        <dbReference type="Google" id="ProtNLM"/>
    </source>
</evidence>
<evidence type="ECO:0000256" key="1">
    <source>
        <dbReference type="SAM" id="Phobius"/>
    </source>
</evidence>
<keyword evidence="1" id="KW-1133">Transmembrane helix</keyword>
<name>A0ABV2AGN1_9EUKA</name>
<evidence type="ECO:0000313" key="3">
    <source>
        <dbReference type="Proteomes" id="UP001439008"/>
    </source>
</evidence>
<keyword evidence="1" id="KW-0812">Transmembrane</keyword>
<accession>A0ABV2AGN1</accession>
<keyword evidence="1" id="KW-0472">Membrane</keyword>
<comment type="caution">
    <text evidence="2">The sequence shown here is derived from an EMBL/GenBank/DDBJ whole genome shotgun (WGS) entry which is preliminary data.</text>
</comment>
<keyword evidence="3" id="KW-1185">Reference proteome</keyword>
<reference evidence="2 3" key="1">
    <citation type="journal article" date="2024" name="BMC Biol.">
        <title>Comparative genomics of Ascetosporea gives new insight into the evolutionary basis for animal parasitism in Rhizaria.</title>
        <authorList>
            <person name="Hiltunen Thoren M."/>
            <person name="Onut-Brannstrom I."/>
            <person name="Alfjorden A."/>
            <person name="Peckova H."/>
            <person name="Swords F."/>
            <person name="Hooper C."/>
            <person name="Holzer A.S."/>
            <person name="Bass D."/>
            <person name="Burki F."/>
        </authorList>
    </citation>
    <scope>NUCLEOTIDE SEQUENCE [LARGE SCALE GENOMIC DNA]</scope>
    <source>
        <strain evidence="2">20-A016</strain>
    </source>
</reference>
<protein>
    <recommendedName>
        <fullName evidence="4">ATP synthase F0 subunit 8</fullName>
    </recommendedName>
</protein>
<proteinExistence type="predicted"/>
<dbReference type="EMBL" id="JBDODL010000094">
    <property type="protein sequence ID" value="MES1918614.1"/>
    <property type="molecule type" value="Genomic_DNA"/>
</dbReference>
<evidence type="ECO:0000313" key="2">
    <source>
        <dbReference type="EMBL" id="MES1918614.1"/>
    </source>
</evidence>
<gene>
    <name evidence="2" type="ORF">MHBO_000558</name>
</gene>
<feature type="transmembrane region" description="Helical" evidence="1">
    <location>
        <begin position="12"/>
        <end position="33"/>
    </location>
</feature>
<organism evidence="2 3">
    <name type="scientific">Bonamia ostreae</name>
    <dbReference type="NCBI Taxonomy" id="126728"/>
    <lineage>
        <taxon>Eukaryota</taxon>
        <taxon>Sar</taxon>
        <taxon>Rhizaria</taxon>
        <taxon>Endomyxa</taxon>
        <taxon>Ascetosporea</taxon>
        <taxon>Haplosporida</taxon>
        <taxon>Bonamia</taxon>
    </lineage>
</organism>
<dbReference type="Proteomes" id="UP001439008">
    <property type="component" value="Unassembled WGS sequence"/>
</dbReference>